<proteinExistence type="predicted"/>
<feature type="region of interest" description="Disordered" evidence="1">
    <location>
        <begin position="320"/>
        <end position="389"/>
    </location>
</feature>
<dbReference type="AlphaFoldDB" id="A0A6G1GKK1"/>
<dbReference type="EMBL" id="ML977201">
    <property type="protein sequence ID" value="KAF1981344.1"/>
    <property type="molecule type" value="Genomic_DNA"/>
</dbReference>
<gene>
    <name evidence="2" type="ORF">K402DRAFT_237713</name>
</gene>
<feature type="compositionally biased region" description="Low complexity" evidence="1">
    <location>
        <begin position="1"/>
        <end position="11"/>
    </location>
</feature>
<name>A0A6G1GKK1_9PEZI</name>
<feature type="region of interest" description="Disordered" evidence="1">
    <location>
        <begin position="161"/>
        <end position="271"/>
    </location>
</feature>
<dbReference type="InterPro" id="IPR018809">
    <property type="entry name" value="DUF2406"/>
</dbReference>
<dbReference type="PANTHER" id="PTHR28186:SF1">
    <property type="entry name" value="MEIOTICALLY UP-REGULATED GENE 9 PROTEIN"/>
    <property type="match status" value="1"/>
</dbReference>
<dbReference type="Proteomes" id="UP000800041">
    <property type="component" value="Unassembled WGS sequence"/>
</dbReference>
<evidence type="ECO:0000313" key="2">
    <source>
        <dbReference type="EMBL" id="KAF1981344.1"/>
    </source>
</evidence>
<dbReference type="Pfam" id="PF10295">
    <property type="entry name" value="DUF2406"/>
    <property type="match status" value="1"/>
</dbReference>
<feature type="compositionally biased region" description="Basic and acidic residues" evidence="1">
    <location>
        <begin position="21"/>
        <end position="47"/>
    </location>
</feature>
<feature type="compositionally biased region" description="Basic residues" evidence="1">
    <location>
        <begin position="377"/>
        <end position="389"/>
    </location>
</feature>
<feature type="compositionally biased region" description="Basic and acidic residues" evidence="1">
    <location>
        <begin position="104"/>
        <end position="123"/>
    </location>
</feature>
<reference evidence="2" key="1">
    <citation type="journal article" date="2020" name="Stud. Mycol.">
        <title>101 Dothideomycetes genomes: a test case for predicting lifestyles and emergence of pathogens.</title>
        <authorList>
            <person name="Haridas S."/>
            <person name="Albert R."/>
            <person name="Binder M."/>
            <person name="Bloem J."/>
            <person name="Labutti K."/>
            <person name="Salamov A."/>
            <person name="Andreopoulos B."/>
            <person name="Baker S."/>
            <person name="Barry K."/>
            <person name="Bills G."/>
            <person name="Bluhm B."/>
            <person name="Cannon C."/>
            <person name="Castanera R."/>
            <person name="Culley D."/>
            <person name="Daum C."/>
            <person name="Ezra D."/>
            <person name="Gonzalez J."/>
            <person name="Henrissat B."/>
            <person name="Kuo A."/>
            <person name="Liang C."/>
            <person name="Lipzen A."/>
            <person name="Lutzoni F."/>
            <person name="Magnuson J."/>
            <person name="Mondo S."/>
            <person name="Nolan M."/>
            <person name="Ohm R."/>
            <person name="Pangilinan J."/>
            <person name="Park H.-J."/>
            <person name="Ramirez L."/>
            <person name="Alfaro M."/>
            <person name="Sun H."/>
            <person name="Tritt A."/>
            <person name="Yoshinaga Y."/>
            <person name="Zwiers L.-H."/>
            <person name="Turgeon B."/>
            <person name="Goodwin S."/>
            <person name="Spatafora J."/>
            <person name="Crous P."/>
            <person name="Grigoriev I."/>
        </authorList>
    </citation>
    <scope>NUCLEOTIDE SEQUENCE</scope>
    <source>
        <strain evidence="2">CBS 113979</strain>
    </source>
</reference>
<evidence type="ECO:0000313" key="3">
    <source>
        <dbReference type="Proteomes" id="UP000800041"/>
    </source>
</evidence>
<evidence type="ECO:0000256" key="1">
    <source>
        <dbReference type="SAM" id="MobiDB-lite"/>
    </source>
</evidence>
<dbReference type="OrthoDB" id="5330253at2759"/>
<keyword evidence="3" id="KW-1185">Reference proteome</keyword>
<feature type="region of interest" description="Disordered" evidence="1">
    <location>
        <begin position="81"/>
        <end position="147"/>
    </location>
</feature>
<feature type="compositionally biased region" description="Polar residues" evidence="1">
    <location>
        <begin position="352"/>
        <end position="361"/>
    </location>
</feature>
<sequence>MNQQQPAPQARPRSKSTFSFRSDRSGSDKAAKLPKEDFTETAQEKSKAHFSVKSKNNPNAAMNEAQPVAAALAPSTLASLRETAHTDVNGNVIAEPDLSNPTRQRWERPLDTIRSFEDDIDRGYKRRTTRPGTADANKHNPQLANTPWTESVINPAFASQRSSSYYSGGYDQANVRHSQVGPGGYFGGRQRDSYADGYGNNMPISPPSRNRFNQRQHSDPSVLNKSSQTQQVYPSPGFQSSRDTVDTGISSGRSEPWAINTDPTSSENSSIDRANAAMRQDANMMNDHAYNSSFQNPIDEEGGYHHGFGVGGPNPRSMHLQQPGNNGPPVPAHDRPAQPRNHLIKLGAGGPQPTNKSNAIVTTRPDIQRVPSEQRKSWFKRTFSKRGRD</sequence>
<feature type="compositionally biased region" description="Polar residues" evidence="1">
    <location>
        <begin position="261"/>
        <end position="271"/>
    </location>
</feature>
<feature type="compositionally biased region" description="Polar residues" evidence="1">
    <location>
        <begin position="207"/>
        <end position="253"/>
    </location>
</feature>
<dbReference type="PANTHER" id="PTHR28186">
    <property type="entry name" value="MEIOTICALLY UP-REGULATED GENE 9 PROTEIN"/>
    <property type="match status" value="1"/>
</dbReference>
<organism evidence="2 3">
    <name type="scientific">Aulographum hederae CBS 113979</name>
    <dbReference type="NCBI Taxonomy" id="1176131"/>
    <lineage>
        <taxon>Eukaryota</taxon>
        <taxon>Fungi</taxon>
        <taxon>Dikarya</taxon>
        <taxon>Ascomycota</taxon>
        <taxon>Pezizomycotina</taxon>
        <taxon>Dothideomycetes</taxon>
        <taxon>Pleosporomycetidae</taxon>
        <taxon>Aulographales</taxon>
        <taxon>Aulographaceae</taxon>
    </lineage>
</organism>
<protein>
    <submittedName>
        <fullName evidence="2">Uncharacterized protein</fullName>
    </submittedName>
</protein>
<accession>A0A6G1GKK1</accession>
<feature type="region of interest" description="Disordered" evidence="1">
    <location>
        <begin position="1"/>
        <end position="67"/>
    </location>
</feature>